<feature type="region of interest" description="Disordered" evidence="1">
    <location>
        <begin position="1"/>
        <end position="25"/>
    </location>
</feature>
<protein>
    <submittedName>
        <fullName evidence="3">Uncharacterized protein LOC115628688 isoform X1</fullName>
    </submittedName>
</protein>
<organism evidence="2 3">
    <name type="scientific">Drosophila lebanonensis</name>
    <name type="common">Fruit fly</name>
    <name type="synonym">Scaptodrosophila lebanonensis</name>
    <dbReference type="NCBI Taxonomy" id="7225"/>
    <lineage>
        <taxon>Eukaryota</taxon>
        <taxon>Metazoa</taxon>
        <taxon>Ecdysozoa</taxon>
        <taxon>Arthropoda</taxon>
        <taxon>Hexapoda</taxon>
        <taxon>Insecta</taxon>
        <taxon>Pterygota</taxon>
        <taxon>Neoptera</taxon>
        <taxon>Endopterygota</taxon>
        <taxon>Diptera</taxon>
        <taxon>Brachycera</taxon>
        <taxon>Muscomorpha</taxon>
        <taxon>Ephydroidea</taxon>
        <taxon>Drosophilidae</taxon>
        <taxon>Scaptodrosophila</taxon>
    </lineage>
</organism>
<evidence type="ECO:0000313" key="3">
    <source>
        <dbReference type="RefSeq" id="XP_030380723.1"/>
    </source>
</evidence>
<dbReference type="OrthoDB" id="550575at2759"/>
<name>A0A6J2TZU0_DROLE</name>
<feature type="compositionally biased region" description="Basic and acidic residues" evidence="1">
    <location>
        <begin position="1"/>
        <end position="10"/>
    </location>
</feature>
<accession>A0A6J2TZU0</accession>
<dbReference type="RefSeq" id="XP_030380723.1">
    <property type="nucleotide sequence ID" value="XM_030524863.1"/>
</dbReference>
<sequence>MGCDPIRIEPNRNPLRPTARHSDQTQPIEEMAAARMERHVLKNIVSKLPVSDQLALYRSHKLVPEACTTLWRNTHKRLDFRTVEKDLCGKDLAYFLCTMVDDFKYVYFTAERLQENLNVLEKSGVKALNSVQHCELLVGVEPPVKRHRGNGDQFEGTLPGAPSMAQWPLHALPKLLRNLRRLKVYCDVQVHFIEQFPQLEFLVLDAQVSQSALTGVLERCSKLKRIFVKSDAQPLDVRRIGRCKQMQDVSLPVTIFNASRSFIIELPQLQLLELTSNEEHRELAIESMRYVVEHKAADMEIVQLDCAFLGGPFWIRDAELQRCTRLRGLVLINCRFNDREIVELNMPRVHKYLVFSGCHDLKEYQLLDMLKMCPGLCELYLIDCPLLSGKVLQGIYRIRRSENTDFPISVVLSRCNAIRDDYQRLYASYWYFKLGTIKLERMAEENRPIEDIQLFFYKN</sequence>
<evidence type="ECO:0000313" key="2">
    <source>
        <dbReference type="Proteomes" id="UP000504634"/>
    </source>
</evidence>
<dbReference type="InterPro" id="IPR032675">
    <property type="entry name" value="LRR_dom_sf"/>
</dbReference>
<dbReference type="Proteomes" id="UP000504634">
    <property type="component" value="Unplaced"/>
</dbReference>
<dbReference type="AlphaFoldDB" id="A0A6J2TZU0"/>
<dbReference type="GeneID" id="115628688"/>
<proteinExistence type="predicted"/>
<evidence type="ECO:0000256" key="1">
    <source>
        <dbReference type="SAM" id="MobiDB-lite"/>
    </source>
</evidence>
<gene>
    <name evidence="3" type="primary">LOC115628688</name>
</gene>
<dbReference type="Gene3D" id="3.80.10.10">
    <property type="entry name" value="Ribonuclease Inhibitor"/>
    <property type="match status" value="1"/>
</dbReference>
<keyword evidence="2" id="KW-1185">Reference proteome</keyword>
<reference evidence="3" key="1">
    <citation type="submission" date="2025-08" db="UniProtKB">
        <authorList>
            <consortium name="RefSeq"/>
        </authorList>
    </citation>
    <scope>IDENTIFICATION</scope>
    <source>
        <strain evidence="3">11010-0011.00</strain>
        <tissue evidence="3">Whole body</tissue>
    </source>
</reference>
<dbReference type="SUPFAM" id="SSF52047">
    <property type="entry name" value="RNI-like"/>
    <property type="match status" value="1"/>
</dbReference>